<dbReference type="AlphaFoldDB" id="A0A2V2V8H9"/>
<name>A0A2V2V8H9_TRYCR</name>
<dbReference type="VEuPathDB" id="TriTrypDB:TcCLB.510531.20"/>
<dbReference type="VEuPathDB" id="TriTrypDB:C3747_255g34"/>
<organism evidence="2 3">
    <name type="scientific">Trypanosoma cruzi</name>
    <dbReference type="NCBI Taxonomy" id="5693"/>
    <lineage>
        <taxon>Eukaryota</taxon>
        <taxon>Discoba</taxon>
        <taxon>Euglenozoa</taxon>
        <taxon>Kinetoplastea</taxon>
        <taxon>Metakinetoplastina</taxon>
        <taxon>Trypanosomatida</taxon>
        <taxon>Trypanosomatidae</taxon>
        <taxon>Trypanosoma</taxon>
        <taxon>Schizotrypanum</taxon>
    </lineage>
</organism>
<comment type="caution">
    <text evidence="2">The sequence shown here is derived from an EMBL/GenBank/DDBJ whole genome shotgun (WGS) entry which is preliminary data.</text>
</comment>
<feature type="compositionally biased region" description="Polar residues" evidence="1">
    <location>
        <begin position="163"/>
        <end position="175"/>
    </location>
</feature>
<dbReference type="VEuPathDB" id="TriTrypDB:ECC02_005788"/>
<proteinExistence type="predicted"/>
<feature type="region of interest" description="Disordered" evidence="1">
    <location>
        <begin position="85"/>
        <end position="175"/>
    </location>
</feature>
<dbReference type="SUPFAM" id="SSF54928">
    <property type="entry name" value="RNA-binding domain, RBD"/>
    <property type="match status" value="1"/>
</dbReference>
<evidence type="ECO:0000313" key="2">
    <source>
        <dbReference type="EMBL" id="PWU90613.1"/>
    </source>
</evidence>
<dbReference type="GO" id="GO:0003676">
    <property type="term" value="F:nucleic acid binding"/>
    <property type="evidence" value="ECO:0007669"/>
    <property type="project" value="InterPro"/>
</dbReference>
<dbReference type="OrthoDB" id="246475at2759"/>
<accession>A0A2V2V8H9</accession>
<dbReference type="VEuPathDB" id="TriTrypDB:TcG_03817"/>
<dbReference type="VEuPathDB" id="TriTrypDB:Tc_MARK_137"/>
<dbReference type="VEuPathDB" id="TriTrypDB:BCY84_17348"/>
<evidence type="ECO:0000256" key="1">
    <source>
        <dbReference type="SAM" id="MobiDB-lite"/>
    </source>
</evidence>
<dbReference type="Proteomes" id="UP000246121">
    <property type="component" value="Unassembled WGS sequence"/>
</dbReference>
<reference evidence="2 3" key="1">
    <citation type="journal article" date="2018" name="Microb. Genom.">
        <title>Expanding an expanded genome: long-read sequencing of Trypanosoma cruzi.</title>
        <authorList>
            <person name="Berna L."/>
            <person name="Rodriguez M."/>
            <person name="Chiribao M.L."/>
            <person name="Parodi-Talice A."/>
            <person name="Pita S."/>
            <person name="Rijo G."/>
            <person name="Alvarez-Valin F."/>
            <person name="Robello C."/>
        </authorList>
    </citation>
    <scope>NUCLEOTIDE SEQUENCE [LARGE SCALE GENOMIC DNA]</scope>
    <source>
        <strain evidence="2 3">Dm28c</strain>
    </source>
</reference>
<dbReference type="VEuPathDB" id="TriTrypDB:TCDM_02592"/>
<dbReference type="VEuPathDB" id="TriTrypDB:TcCL_NonESM00483"/>
<gene>
    <name evidence="2" type="ORF">C4B63_49g119</name>
</gene>
<dbReference type="VEuPathDB" id="TriTrypDB:TcBrA4_0094020"/>
<dbReference type="VEuPathDB" id="TriTrypDB:TcCLB.511817.300"/>
<dbReference type="EMBL" id="PRFA01000049">
    <property type="protein sequence ID" value="PWU90613.1"/>
    <property type="molecule type" value="Genomic_DNA"/>
</dbReference>
<evidence type="ECO:0000313" key="3">
    <source>
        <dbReference type="Proteomes" id="UP000246121"/>
    </source>
</evidence>
<protein>
    <submittedName>
        <fullName evidence="2">Uncharacterized protein</fullName>
    </submittedName>
</protein>
<dbReference type="VEuPathDB" id="TriTrypDB:C4B63_49g119"/>
<feature type="compositionally biased region" description="Basic residues" evidence="1">
    <location>
        <begin position="99"/>
        <end position="112"/>
    </location>
</feature>
<dbReference type="VEuPathDB" id="TriTrypDB:TCSYLVIO_001588"/>
<sequence length="436" mass="48088">MVGTPSSLTFAEKMQRLLQHRAERQPLPEGYMRCPLNPVHQIPIAAIVTHLERAHQQDALALSPNAMYGSGTHRRRREFLERQFYRHNRADHRQPQSDRHHRKRGRHRRSRRSSRDSSSSSASSQNSLPQVNSRRSRRRHRSENQESHVRNSGPPAANYNGVGATSLTPHLSSTSAAQCGSYHPAVAAVPSPAPPTRALMGRYSIGFSIDKRSLMEYLLQFGSVLRCNVHPRSATFTVLYDTLEAASRCFTQSYPSVIIDGVAVELCPTAGEAEVAAAPETGMAVSGISPVAPMYSRECHVTPPLSTESTSQQPCTLSLAQDAPPVIMVAGKPVGVAMLSNVDECTKINTIRGRNSKIEPPKCVFIATLKKSEDGDKKKADERHIWEEFARFGDVSNILLVGPRVVVEYASHDGVEKITQALQKGQEVFTCCTPLQ</sequence>
<dbReference type="InterPro" id="IPR035979">
    <property type="entry name" value="RBD_domain_sf"/>
</dbReference>